<name>A0A231HCQ9_9NOCA</name>
<evidence type="ECO:0000313" key="1">
    <source>
        <dbReference type="EMBL" id="OXR46701.1"/>
    </source>
</evidence>
<organism evidence="1 2">
    <name type="scientific">Nocardia cerradoensis</name>
    <dbReference type="NCBI Taxonomy" id="85688"/>
    <lineage>
        <taxon>Bacteria</taxon>
        <taxon>Bacillati</taxon>
        <taxon>Actinomycetota</taxon>
        <taxon>Actinomycetes</taxon>
        <taxon>Mycobacteriales</taxon>
        <taxon>Nocardiaceae</taxon>
        <taxon>Nocardia</taxon>
    </lineage>
</organism>
<accession>A0A231HCQ9</accession>
<protein>
    <submittedName>
        <fullName evidence="1">Uncharacterized protein</fullName>
    </submittedName>
</protein>
<evidence type="ECO:0000313" key="2">
    <source>
        <dbReference type="Proteomes" id="UP000215506"/>
    </source>
</evidence>
<dbReference type="AlphaFoldDB" id="A0A231HCQ9"/>
<reference evidence="1 2" key="1">
    <citation type="submission" date="2017-07" db="EMBL/GenBank/DDBJ databases">
        <title>First draft Genome Sequence of Nocardia cerradoensis isolated from human infection.</title>
        <authorList>
            <person name="Carrasco G."/>
        </authorList>
    </citation>
    <scope>NUCLEOTIDE SEQUENCE [LARGE SCALE GENOMIC DNA]</scope>
    <source>
        <strain evidence="1 2">CNM20130759</strain>
    </source>
</reference>
<keyword evidence="2" id="KW-1185">Reference proteome</keyword>
<sequence>MRDRPIGLGWVHPEAAAPDWDMAQVRRLASRLGYRLVWAPETSRIPLADQVREVGAEAVIAPSTAHFDPLTLNAVMMVADVETVLPRLSFARWATRSPYERHR</sequence>
<dbReference type="RefSeq" id="WP_094024829.1">
    <property type="nucleotide sequence ID" value="NZ_NGAF01000002.1"/>
</dbReference>
<comment type="caution">
    <text evidence="1">The sequence shown here is derived from an EMBL/GenBank/DDBJ whole genome shotgun (WGS) entry which is preliminary data.</text>
</comment>
<dbReference type="Proteomes" id="UP000215506">
    <property type="component" value="Unassembled WGS sequence"/>
</dbReference>
<proteinExistence type="predicted"/>
<dbReference type="EMBL" id="NGAF01000002">
    <property type="protein sequence ID" value="OXR46701.1"/>
    <property type="molecule type" value="Genomic_DNA"/>
</dbReference>
<gene>
    <name evidence="1" type="ORF">B7C42_01676</name>
</gene>